<evidence type="ECO:0000256" key="6">
    <source>
        <dbReference type="ARBA" id="ARBA00022989"/>
    </source>
</evidence>
<dbReference type="PROSITE" id="PS50267">
    <property type="entry name" value="NA_NEUROTRAN_SYMP_3"/>
    <property type="match status" value="1"/>
</dbReference>
<dbReference type="PANTHER" id="PTHR11616:SF240">
    <property type="entry name" value="BLOATED TUBULES, ISOFORM B-RELATED"/>
    <property type="match status" value="1"/>
</dbReference>
<dbReference type="InterPro" id="IPR037272">
    <property type="entry name" value="SNS_sf"/>
</dbReference>
<dbReference type="PRINTS" id="PR00176">
    <property type="entry name" value="NANEUSMPORT"/>
</dbReference>
<feature type="transmembrane region" description="Helical" evidence="8">
    <location>
        <begin position="210"/>
        <end position="229"/>
    </location>
</feature>
<organism evidence="9 10">
    <name type="scientific">Chilo suppressalis</name>
    <name type="common">Asiatic rice borer moth</name>
    <dbReference type="NCBI Taxonomy" id="168631"/>
    <lineage>
        <taxon>Eukaryota</taxon>
        <taxon>Metazoa</taxon>
        <taxon>Ecdysozoa</taxon>
        <taxon>Arthropoda</taxon>
        <taxon>Hexapoda</taxon>
        <taxon>Insecta</taxon>
        <taxon>Pterygota</taxon>
        <taxon>Neoptera</taxon>
        <taxon>Endopterygota</taxon>
        <taxon>Lepidoptera</taxon>
        <taxon>Glossata</taxon>
        <taxon>Ditrysia</taxon>
        <taxon>Pyraloidea</taxon>
        <taxon>Crambidae</taxon>
        <taxon>Crambinae</taxon>
        <taxon>Chilo</taxon>
    </lineage>
</organism>
<dbReference type="SUPFAM" id="SSF161070">
    <property type="entry name" value="SNF-like"/>
    <property type="match status" value="1"/>
</dbReference>
<feature type="transmembrane region" description="Helical" evidence="8">
    <location>
        <begin position="337"/>
        <end position="360"/>
    </location>
</feature>
<sequence length="667" mass="75647">MSFAFHQSLRFPYTSARMLRFQTAKLVCDCIKTQLCTVAVSLSLFNSSRLPREAFRYGAVPFLVVYSFWLLVVGLPTVLLQLAMGQLSQQDAVGVWRAVPMLRGVGHLKLLTSYLCCIYNVMYVALAMAFLIWIGKGSFPLKDCTRLRITPRGYENKMNASECFNTTFLAPFTDYPQYLGIMGILIFVLWFFVPMLLYRLRKSLKTSLNVLAPLIVIIAVVLCTFVSNAESLNSLFESCEHWMPISQPYIWYSTLVQALMSTQLLSGFLISGGGTIYRHSDVRWTSMSIITINLLSSWIWVLIWESIGGTTIKDTSFVAILVLIYQSSVSEKRTKEWPLIAFAIVFISGVITLLTLLFPVYDKLHRLFGDNWRFYAAALSAIGTAFSVAVLARSLEIVTILDELIVPVLAVFTTTVEVVGFAFIYGWFYLSVDIEFLTGNKLPCFWAVSWWTIPILIIGVTGWWLRTLIRASWSQGLTLWPLVGVFVGILIMMVLMAAVAVAKEEQFNLVSKIAAAFSSSRLWGPEEPMARYVWMSQRYANEVHSSDTDLQSEPINYSQIVFNTDHEHFGNEWFNKPNDLQNSYNIYSKTPCVDNYNTVFNDISTIYAPKMSSTSRNIKKSKEEEKFRSPNVCIAKNEISGTLNCNCNRHFTLNVPDLRKCEVTTCL</sequence>
<evidence type="ECO:0008006" key="11">
    <source>
        <dbReference type="Google" id="ProtNLM"/>
    </source>
</evidence>
<proteinExistence type="inferred from homology"/>
<dbReference type="Proteomes" id="UP001153292">
    <property type="component" value="Chromosome 7"/>
</dbReference>
<accession>A0ABN8L867</accession>
<keyword evidence="4 8" id="KW-0812">Transmembrane</keyword>
<evidence type="ECO:0000256" key="1">
    <source>
        <dbReference type="ARBA" id="ARBA00004141"/>
    </source>
</evidence>
<comment type="subcellular location">
    <subcellularLocation>
        <location evidence="1">Membrane</location>
        <topology evidence="1">Multi-pass membrane protein</topology>
    </subcellularLocation>
</comment>
<reference evidence="9" key="1">
    <citation type="submission" date="2021-12" db="EMBL/GenBank/DDBJ databases">
        <authorList>
            <person name="King R."/>
        </authorList>
    </citation>
    <scope>NUCLEOTIDE SEQUENCE</scope>
</reference>
<keyword evidence="6 8" id="KW-1133">Transmembrane helix</keyword>
<evidence type="ECO:0000256" key="2">
    <source>
        <dbReference type="ARBA" id="ARBA00006459"/>
    </source>
</evidence>
<feature type="transmembrane region" description="Helical" evidence="8">
    <location>
        <begin position="57"/>
        <end position="80"/>
    </location>
</feature>
<evidence type="ECO:0000313" key="10">
    <source>
        <dbReference type="Proteomes" id="UP001153292"/>
    </source>
</evidence>
<evidence type="ECO:0000256" key="7">
    <source>
        <dbReference type="ARBA" id="ARBA00023136"/>
    </source>
</evidence>
<evidence type="ECO:0000256" key="8">
    <source>
        <dbReference type="SAM" id="Phobius"/>
    </source>
</evidence>
<protein>
    <recommendedName>
        <fullName evidence="11">Transporter</fullName>
    </recommendedName>
</protein>
<gene>
    <name evidence="9" type="ORF">CHILSU_LOCUS10224</name>
</gene>
<feature type="transmembrane region" description="Helical" evidence="8">
    <location>
        <begin position="282"/>
        <end position="301"/>
    </location>
</feature>
<keyword evidence="7 8" id="KW-0472">Membrane</keyword>
<dbReference type="PANTHER" id="PTHR11616">
    <property type="entry name" value="SODIUM/CHLORIDE DEPENDENT TRANSPORTER"/>
    <property type="match status" value="1"/>
</dbReference>
<keyword evidence="3" id="KW-0813">Transport</keyword>
<evidence type="ECO:0000313" key="9">
    <source>
        <dbReference type="EMBL" id="CAH2991093.1"/>
    </source>
</evidence>
<dbReference type="EMBL" id="OU963900">
    <property type="protein sequence ID" value="CAH2991093.1"/>
    <property type="molecule type" value="Genomic_DNA"/>
</dbReference>
<dbReference type="InterPro" id="IPR000175">
    <property type="entry name" value="Na/ntran_symport"/>
</dbReference>
<feature type="transmembrane region" description="Helical" evidence="8">
    <location>
        <begin position="178"/>
        <end position="198"/>
    </location>
</feature>
<feature type="transmembrane region" description="Helical" evidence="8">
    <location>
        <begin position="477"/>
        <end position="502"/>
    </location>
</feature>
<keyword evidence="5" id="KW-0769">Symport</keyword>
<feature type="transmembrane region" description="Helical" evidence="8">
    <location>
        <begin position="249"/>
        <end position="270"/>
    </location>
</feature>
<evidence type="ECO:0000256" key="4">
    <source>
        <dbReference type="ARBA" id="ARBA00022692"/>
    </source>
</evidence>
<comment type="similarity">
    <text evidence="2">Belongs to the sodium:neurotransmitter symporter (SNF) (TC 2.A.22) family.</text>
</comment>
<evidence type="ECO:0000256" key="3">
    <source>
        <dbReference type="ARBA" id="ARBA00022448"/>
    </source>
</evidence>
<feature type="transmembrane region" description="Helical" evidence="8">
    <location>
        <begin position="448"/>
        <end position="465"/>
    </location>
</feature>
<feature type="transmembrane region" description="Helical" evidence="8">
    <location>
        <begin position="404"/>
        <end position="428"/>
    </location>
</feature>
<feature type="transmembrane region" description="Helical" evidence="8">
    <location>
        <begin position="111"/>
        <end position="134"/>
    </location>
</feature>
<keyword evidence="10" id="KW-1185">Reference proteome</keyword>
<dbReference type="Pfam" id="PF00209">
    <property type="entry name" value="SNF"/>
    <property type="match status" value="1"/>
</dbReference>
<evidence type="ECO:0000256" key="5">
    <source>
        <dbReference type="ARBA" id="ARBA00022847"/>
    </source>
</evidence>
<feature type="transmembrane region" description="Helical" evidence="8">
    <location>
        <begin position="372"/>
        <end position="392"/>
    </location>
</feature>
<name>A0ABN8L867_CHISP</name>